<keyword evidence="3" id="KW-0804">Transcription</keyword>
<keyword evidence="8" id="KW-1185">Reference proteome</keyword>
<dbReference type="Pfam" id="PF22754">
    <property type="entry name" value="bHLH-TF_ACT-like_plant"/>
    <property type="match status" value="1"/>
</dbReference>
<name>A0AAV0ZSH3_VICFA</name>
<gene>
    <name evidence="7" type="ORF">VFH_II268760</name>
</gene>
<reference evidence="7 8" key="1">
    <citation type="submission" date="2023-01" db="EMBL/GenBank/DDBJ databases">
        <authorList>
            <person name="Kreplak J."/>
        </authorList>
    </citation>
    <scope>NUCLEOTIDE SEQUENCE [LARGE SCALE GENOMIC DNA]</scope>
</reference>
<keyword evidence="5" id="KW-0175">Coiled coil</keyword>
<dbReference type="GO" id="GO:0080090">
    <property type="term" value="P:regulation of primary metabolic process"/>
    <property type="evidence" value="ECO:0007669"/>
    <property type="project" value="UniProtKB-ARBA"/>
</dbReference>
<evidence type="ECO:0000259" key="6">
    <source>
        <dbReference type="SMART" id="SM00353"/>
    </source>
</evidence>
<feature type="domain" description="BHLH" evidence="6">
    <location>
        <begin position="21"/>
        <end position="67"/>
    </location>
</feature>
<accession>A0AAV0ZSH3</accession>
<dbReference type="Proteomes" id="UP001157006">
    <property type="component" value="Chromosome 2"/>
</dbReference>
<evidence type="ECO:0000256" key="3">
    <source>
        <dbReference type="ARBA" id="ARBA00023163"/>
    </source>
</evidence>
<dbReference type="PANTHER" id="PTHR45959:SF8">
    <property type="entry name" value="PROTEIN, PUTATIVE-RELATED"/>
    <property type="match status" value="1"/>
</dbReference>
<dbReference type="EMBL" id="OX451737">
    <property type="protein sequence ID" value="CAI8601360.1"/>
    <property type="molecule type" value="Genomic_DNA"/>
</dbReference>
<evidence type="ECO:0000256" key="4">
    <source>
        <dbReference type="ARBA" id="ARBA00023242"/>
    </source>
</evidence>
<dbReference type="Gene3D" id="4.10.280.10">
    <property type="entry name" value="Helix-loop-helix DNA-binding domain"/>
    <property type="match status" value="1"/>
</dbReference>
<dbReference type="PANTHER" id="PTHR45959">
    <property type="entry name" value="BHLH TRANSCRIPTION FACTOR"/>
    <property type="match status" value="1"/>
</dbReference>
<evidence type="ECO:0000313" key="8">
    <source>
        <dbReference type="Proteomes" id="UP001157006"/>
    </source>
</evidence>
<dbReference type="InterPro" id="IPR052610">
    <property type="entry name" value="bHLH_transcription_regulator"/>
</dbReference>
<dbReference type="SUPFAM" id="SSF47459">
    <property type="entry name" value="HLH, helix-loop-helix DNA-binding domain"/>
    <property type="match status" value="1"/>
</dbReference>
<protein>
    <recommendedName>
        <fullName evidence="6">BHLH domain-containing protein</fullName>
    </recommendedName>
</protein>
<keyword evidence="2" id="KW-0805">Transcription regulation</keyword>
<dbReference type="GO" id="GO:0046983">
    <property type="term" value="F:protein dimerization activity"/>
    <property type="evidence" value="ECO:0007669"/>
    <property type="project" value="InterPro"/>
</dbReference>
<keyword evidence="4" id="KW-0539">Nucleus</keyword>
<organism evidence="7 8">
    <name type="scientific">Vicia faba</name>
    <name type="common">Broad bean</name>
    <name type="synonym">Faba vulgaris</name>
    <dbReference type="NCBI Taxonomy" id="3906"/>
    <lineage>
        <taxon>Eukaryota</taxon>
        <taxon>Viridiplantae</taxon>
        <taxon>Streptophyta</taxon>
        <taxon>Embryophyta</taxon>
        <taxon>Tracheophyta</taxon>
        <taxon>Spermatophyta</taxon>
        <taxon>Magnoliopsida</taxon>
        <taxon>eudicotyledons</taxon>
        <taxon>Gunneridae</taxon>
        <taxon>Pentapetalae</taxon>
        <taxon>rosids</taxon>
        <taxon>fabids</taxon>
        <taxon>Fabales</taxon>
        <taxon>Fabaceae</taxon>
        <taxon>Papilionoideae</taxon>
        <taxon>50 kb inversion clade</taxon>
        <taxon>NPAAA clade</taxon>
        <taxon>Hologalegina</taxon>
        <taxon>IRL clade</taxon>
        <taxon>Fabeae</taxon>
        <taxon>Vicia</taxon>
    </lineage>
</organism>
<evidence type="ECO:0000256" key="2">
    <source>
        <dbReference type="ARBA" id="ARBA00023015"/>
    </source>
</evidence>
<dbReference type="GO" id="GO:0005634">
    <property type="term" value="C:nucleus"/>
    <property type="evidence" value="ECO:0007669"/>
    <property type="project" value="UniProtKB-SubCell"/>
</dbReference>
<comment type="subcellular location">
    <subcellularLocation>
        <location evidence="1">Nucleus</location>
    </subcellularLocation>
</comment>
<dbReference type="InterPro" id="IPR054502">
    <property type="entry name" value="bHLH-TF_ACT-like_plant"/>
</dbReference>
<dbReference type="InterPro" id="IPR036638">
    <property type="entry name" value="HLH_DNA-bd_sf"/>
</dbReference>
<proteinExistence type="predicted"/>
<dbReference type="InterPro" id="IPR011598">
    <property type="entry name" value="bHLH_dom"/>
</dbReference>
<feature type="coiled-coil region" evidence="5">
    <location>
        <begin position="51"/>
        <end position="78"/>
    </location>
</feature>
<sequence>MEEPGENWPSDLEKCDDIILEDDERKLKERFLALSAAIGLKKTKLDKASILDKAKHYVKQLEERMKDLEQEVKSNTCNNNCETSTRILPDVEVEVLQKEILLTIHCEKQKNVMLKILTHLENVHLSVVSSSVLQFGKSTLDITIVAQMRDGYNITIEELVKTLIIVIMTSCSI</sequence>
<dbReference type="Pfam" id="PF00010">
    <property type="entry name" value="HLH"/>
    <property type="match status" value="1"/>
</dbReference>
<dbReference type="AlphaFoldDB" id="A0AAV0ZSH3"/>
<evidence type="ECO:0000256" key="1">
    <source>
        <dbReference type="ARBA" id="ARBA00004123"/>
    </source>
</evidence>
<evidence type="ECO:0000313" key="7">
    <source>
        <dbReference type="EMBL" id="CAI8601360.1"/>
    </source>
</evidence>
<dbReference type="SMART" id="SM00353">
    <property type="entry name" value="HLH"/>
    <property type="match status" value="1"/>
</dbReference>
<evidence type="ECO:0000256" key="5">
    <source>
        <dbReference type="SAM" id="Coils"/>
    </source>
</evidence>